<evidence type="ECO:0000313" key="9">
    <source>
        <dbReference type="Proteomes" id="UP000281564"/>
    </source>
</evidence>
<comment type="caution">
    <text evidence="8">The sequence shown here is derived from an EMBL/GenBank/DDBJ whole genome shotgun (WGS) entry which is preliminary data.</text>
</comment>
<dbReference type="OrthoDB" id="29061at2157"/>
<evidence type="ECO:0000256" key="6">
    <source>
        <dbReference type="SAM" id="Phobius"/>
    </source>
</evidence>
<feature type="transmembrane region" description="Helical" evidence="6">
    <location>
        <begin position="48"/>
        <end position="68"/>
    </location>
</feature>
<feature type="transmembrane region" description="Helical" evidence="6">
    <location>
        <begin position="169"/>
        <end position="188"/>
    </location>
</feature>
<dbReference type="InterPro" id="IPR011701">
    <property type="entry name" value="MFS"/>
</dbReference>
<feature type="transmembrane region" description="Helical" evidence="6">
    <location>
        <begin position="311"/>
        <end position="336"/>
    </location>
</feature>
<proteinExistence type="predicted"/>
<protein>
    <submittedName>
        <fullName evidence="8">MFS transporter</fullName>
    </submittedName>
</protein>
<keyword evidence="9" id="KW-1185">Reference proteome</keyword>
<sequence>MAIGTAVRNLRGDGRGRTLLAIAFGWVFVLGGRFLVPSVLPQVKTAFAVGDLGAGVAVTIIWGGYAVMQSPAGLLVDRLGERLLLAGSLLLTAGSVLVIGLAPVFVAFLVGCGAFGLATGLYGPARGTALSRAFPEHDGAAIGATLAAGSIGSAVLPFLAGAFVETAGWRLVVAGLAPPLLAVTVFAWRSVPPRPASTTPPAAAPRDLAGDILDAVRTKGVAIAGAAVTLMIFVFQGVSAFYVTYLVTAKPFSQTVAAGMFALVFLGGAIAQLGGGALADRVGERWLLVGVSAAGVPLLAAVPSVGGVWPVALLSVLLGSRLAVAPITNAYVIAVLPEQVQGVTWGTLRTVFFLLGAGGSTLVGALADRGRFDAALYLLAALTGLAAVLYAFLPTRAAARTA</sequence>
<dbReference type="GO" id="GO:0022857">
    <property type="term" value="F:transmembrane transporter activity"/>
    <property type="evidence" value="ECO:0007669"/>
    <property type="project" value="InterPro"/>
</dbReference>
<accession>A0A3A6Q0A5</accession>
<dbReference type="PANTHER" id="PTHR43124">
    <property type="entry name" value="PURINE EFFLUX PUMP PBUE"/>
    <property type="match status" value="1"/>
</dbReference>
<evidence type="ECO:0000256" key="5">
    <source>
        <dbReference type="ARBA" id="ARBA00023136"/>
    </source>
</evidence>
<feature type="transmembrane region" description="Helical" evidence="6">
    <location>
        <begin position="374"/>
        <end position="393"/>
    </location>
</feature>
<organism evidence="8 9">
    <name type="scientific">Halonotius pteroides</name>
    <dbReference type="NCBI Taxonomy" id="268735"/>
    <lineage>
        <taxon>Archaea</taxon>
        <taxon>Methanobacteriati</taxon>
        <taxon>Methanobacteriota</taxon>
        <taxon>Stenosarchaea group</taxon>
        <taxon>Halobacteria</taxon>
        <taxon>Halobacteriales</taxon>
        <taxon>Haloferacaceae</taxon>
        <taxon>Halonotius</taxon>
    </lineage>
</organism>
<feature type="domain" description="Major facilitator superfamily (MFS) profile" evidence="7">
    <location>
        <begin position="18"/>
        <end position="398"/>
    </location>
</feature>
<evidence type="ECO:0000313" key="8">
    <source>
        <dbReference type="EMBL" id="RJX50112.1"/>
    </source>
</evidence>
<dbReference type="PANTHER" id="PTHR43124:SF3">
    <property type="entry name" value="CHLORAMPHENICOL EFFLUX PUMP RV0191"/>
    <property type="match status" value="1"/>
</dbReference>
<evidence type="ECO:0000256" key="4">
    <source>
        <dbReference type="ARBA" id="ARBA00022989"/>
    </source>
</evidence>
<dbReference type="RefSeq" id="WP_120084180.1">
    <property type="nucleotide sequence ID" value="NZ_QMDW01000007.1"/>
</dbReference>
<dbReference type="InterPro" id="IPR050189">
    <property type="entry name" value="MFS_Efflux_Transporters"/>
</dbReference>
<dbReference type="AlphaFoldDB" id="A0A3A6Q0A5"/>
<keyword evidence="4 6" id="KW-1133">Transmembrane helix</keyword>
<dbReference type="SUPFAM" id="SSF103473">
    <property type="entry name" value="MFS general substrate transporter"/>
    <property type="match status" value="1"/>
</dbReference>
<reference evidence="8 9" key="1">
    <citation type="submission" date="2018-06" db="EMBL/GenBank/DDBJ databases">
        <title>Halonotius sp. F13-13 a new haloarchaeeon isolated from a solar saltern from Isla Cristina, Huelva, Spain.</title>
        <authorList>
            <person name="Duran-Viseras A."/>
            <person name="Sanchez-Porro C."/>
            <person name="Ventosa A."/>
        </authorList>
    </citation>
    <scope>NUCLEOTIDE SEQUENCE [LARGE SCALE GENOMIC DNA]</scope>
    <source>
        <strain evidence="8 9">CECT 7525</strain>
    </source>
</reference>
<evidence type="ECO:0000259" key="7">
    <source>
        <dbReference type="PROSITE" id="PS50850"/>
    </source>
</evidence>
<dbReference type="GO" id="GO:0005886">
    <property type="term" value="C:plasma membrane"/>
    <property type="evidence" value="ECO:0007669"/>
    <property type="project" value="UniProtKB-SubCell"/>
</dbReference>
<keyword evidence="3 6" id="KW-0812">Transmembrane</keyword>
<feature type="transmembrane region" description="Helical" evidence="6">
    <location>
        <begin position="348"/>
        <end position="368"/>
    </location>
</feature>
<dbReference type="InterPro" id="IPR020846">
    <property type="entry name" value="MFS_dom"/>
</dbReference>
<dbReference type="EMBL" id="QMDW01000007">
    <property type="protein sequence ID" value="RJX50112.1"/>
    <property type="molecule type" value="Genomic_DNA"/>
</dbReference>
<dbReference type="InterPro" id="IPR036259">
    <property type="entry name" value="MFS_trans_sf"/>
</dbReference>
<dbReference type="Pfam" id="PF07690">
    <property type="entry name" value="MFS_1"/>
    <property type="match status" value="1"/>
</dbReference>
<feature type="transmembrane region" description="Helical" evidence="6">
    <location>
        <begin position="18"/>
        <end position="36"/>
    </location>
</feature>
<evidence type="ECO:0000256" key="3">
    <source>
        <dbReference type="ARBA" id="ARBA00022692"/>
    </source>
</evidence>
<feature type="transmembrane region" description="Helical" evidence="6">
    <location>
        <begin position="139"/>
        <end position="163"/>
    </location>
</feature>
<dbReference type="Gene3D" id="1.20.1250.20">
    <property type="entry name" value="MFS general substrate transporter like domains"/>
    <property type="match status" value="2"/>
</dbReference>
<dbReference type="Proteomes" id="UP000281564">
    <property type="component" value="Unassembled WGS sequence"/>
</dbReference>
<evidence type="ECO:0000256" key="1">
    <source>
        <dbReference type="ARBA" id="ARBA00004651"/>
    </source>
</evidence>
<dbReference type="PROSITE" id="PS50850">
    <property type="entry name" value="MFS"/>
    <property type="match status" value="1"/>
</dbReference>
<feature type="transmembrane region" description="Helical" evidence="6">
    <location>
        <begin position="257"/>
        <end position="279"/>
    </location>
</feature>
<name>A0A3A6Q0A5_9EURY</name>
<feature type="transmembrane region" description="Helical" evidence="6">
    <location>
        <begin position="88"/>
        <end position="118"/>
    </location>
</feature>
<keyword evidence="2" id="KW-1003">Cell membrane</keyword>
<comment type="subcellular location">
    <subcellularLocation>
        <location evidence="1">Cell membrane</location>
        <topology evidence="1">Multi-pass membrane protein</topology>
    </subcellularLocation>
</comment>
<feature type="transmembrane region" description="Helical" evidence="6">
    <location>
        <begin position="221"/>
        <end position="245"/>
    </location>
</feature>
<feature type="transmembrane region" description="Helical" evidence="6">
    <location>
        <begin position="286"/>
        <end position="305"/>
    </location>
</feature>
<gene>
    <name evidence="8" type="ORF">DP106_06475</name>
</gene>
<evidence type="ECO:0000256" key="2">
    <source>
        <dbReference type="ARBA" id="ARBA00022475"/>
    </source>
</evidence>
<keyword evidence="5 6" id="KW-0472">Membrane</keyword>